<dbReference type="AlphaFoldDB" id="A0A4V1M4A4"/>
<proteinExistence type="predicted"/>
<evidence type="ECO:0000256" key="7">
    <source>
        <dbReference type="PROSITE-ProRule" id="PRU00042"/>
    </source>
</evidence>
<feature type="region of interest" description="Disordered" evidence="8">
    <location>
        <begin position="417"/>
        <end position="531"/>
    </location>
</feature>
<organism evidence="10 11">
    <name type="scientific">Tremella mesenterica</name>
    <name type="common">Jelly fungus</name>
    <dbReference type="NCBI Taxonomy" id="5217"/>
    <lineage>
        <taxon>Eukaryota</taxon>
        <taxon>Fungi</taxon>
        <taxon>Dikarya</taxon>
        <taxon>Basidiomycota</taxon>
        <taxon>Agaricomycotina</taxon>
        <taxon>Tremellomycetes</taxon>
        <taxon>Tremellales</taxon>
        <taxon>Tremellaceae</taxon>
        <taxon>Tremella</taxon>
    </lineage>
</organism>
<evidence type="ECO:0000256" key="8">
    <source>
        <dbReference type="SAM" id="MobiDB-lite"/>
    </source>
</evidence>
<dbReference type="Pfam" id="PF00096">
    <property type="entry name" value="zf-C2H2"/>
    <property type="match status" value="1"/>
</dbReference>
<dbReference type="PROSITE" id="PS00028">
    <property type="entry name" value="ZINC_FINGER_C2H2_1"/>
    <property type="match status" value="2"/>
</dbReference>
<feature type="compositionally biased region" description="Polar residues" evidence="8">
    <location>
        <begin position="267"/>
        <end position="306"/>
    </location>
</feature>
<evidence type="ECO:0000256" key="5">
    <source>
        <dbReference type="ARBA" id="ARBA00023015"/>
    </source>
</evidence>
<feature type="compositionally biased region" description="Polar residues" evidence="8">
    <location>
        <begin position="522"/>
        <end position="531"/>
    </location>
</feature>
<gene>
    <name evidence="10" type="ORF">M231_03031</name>
</gene>
<keyword evidence="2" id="KW-0677">Repeat</keyword>
<dbReference type="InterPro" id="IPR013087">
    <property type="entry name" value="Znf_C2H2_type"/>
</dbReference>
<evidence type="ECO:0000256" key="4">
    <source>
        <dbReference type="ARBA" id="ARBA00022833"/>
    </source>
</evidence>
<keyword evidence="1" id="KW-0479">Metal-binding</keyword>
<dbReference type="SMART" id="SM00355">
    <property type="entry name" value="ZnF_C2H2"/>
    <property type="match status" value="2"/>
</dbReference>
<evidence type="ECO:0000256" key="6">
    <source>
        <dbReference type="ARBA" id="ARBA00023163"/>
    </source>
</evidence>
<name>A0A4V1M4A4_TREME</name>
<dbReference type="Proteomes" id="UP000289152">
    <property type="component" value="Unassembled WGS sequence"/>
</dbReference>
<dbReference type="PROSITE" id="PS50157">
    <property type="entry name" value="ZINC_FINGER_C2H2_2"/>
    <property type="match status" value="2"/>
</dbReference>
<keyword evidence="11" id="KW-1185">Reference proteome</keyword>
<feature type="region of interest" description="Disordered" evidence="8">
    <location>
        <begin position="267"/>
        <end position="312"/>
    </location>
</feature>
<reference evidence="10 11" key="1">
    <citation type="submission" date="2016-06" db="EMBL/GenBank/DDBJ databases">
        <title>Evolution of pathogenesis and genome organization in the Tremellales.</title>
        <authorList>
            <person name="Cuomo C."/>
            <person name="Litvintseva A."/>
            <person name="Heitman J."/>
            <person name="Chen Y."/>
            <person name="Sun S."/>
            <person name="Springer D."/>
            <person name="Dromer F."/>
            <person name="Young S."/>
            <person name="Zeng Q."/>
            <person name="Chapman S."/>
            <person name="Gujja S."/>
            <person name="Saif S."/>
            <person name="Birren B."/>
        </authorList>
    </citation>
    <scope>NUCLEOTIDE SEQUENCE [LARGE SCALE GENOMIC DNA]</scope>
    <source>
        <strain evidence="10 11">ATCC 28783</strain>
    </source>
</reference>
<accession>A0A4V1M4A4</accession>
<dbReference type="PANTHER" id="PTHR23235:SF120">
    <property type="entry name" value="KRUPPEL-LIKE FACTOR 15"/>
    <property type="match status" value="1"/>
</dbReference>
<dbReference type="Gene3D" id="3.30.160.60">
    <property type="entry name" value="Classic Zinc Finger"/>
    <property type="match status" value="1"/>
</dbReference>
<dbReference type="EMBL" id="SDIL01000028">
    <property type="protein sequence ID" value="RXK39677.1"/>
    <property type="molecule type" value="Genomic_DNA"/>
</dbReference>
<keyword evidence="6" id="KW-0804">Transcription</keyword>
<dbReference type="PANTHER" id="PTHR23235">
    <property type="entry name" value="KRUEPPEL-LIKE TRANSCRIPTION FACTOR"/>
    <property type="match status" value="1"/>
</dbReference>
<feature type="domain" description="C2H2-type" evidence="9">
    <location>
        <begin position="644"/>
        <end position="673"/>
    </location>
</feature>
<sequence>MVTPLIISSSSPFRDFVPVDDFEGLFQQIDPSNAEYSLFHDNQQFSSADMFQIPGMNIPYPSSEMLDQTPKSHKPSYEWNALATNSSPAIPLPQSFLITPHRSAYVPQSVACPPIAEEDGSEYGNLSMSARMDLTPTQATTSHAIRKRHDGVGMGRAPYVPRNNMTNNQFGPASGPASGSGMGMGMGIGTMNSDGNGYGQGNGGFMTSPMKGNYRHVSSALNSPIPFRRSTAPTMSLTTQTPLARSASTSEVPTFNPRLVSTSYMLPSSQSAPMNQNSLLPPTMGQGNNPDNLEPSPSLSSGSFNPLTPLAPMFQSPLETQVPFSVEVTQAAPMSRSTSGQSSMISSYSYRQPSIDSTLSYTSELSYAYQPSVSSMPKDQFYPLQPMNPVQPSMSQEIHEPVRQWMIALNQHQLNQQAESISNSFRPNYHPNLDPRQPISRSLSAPQMPPMPISNPSVTSLPTAALAPGTSQESQFGPVRRSVSSAPETPRKRYPTLGNRLKPGPRPKNGTTPSKSRPPVSPLSTRTLDPNTLINYQSSSLGSGRVGSVGPPSSQFSGDVFSPLQTPLRLIRTDDTETSSVTGVGTGIASRVFYRHHETNEKLEFVLPLLVDDGPSEAWLKQVYSTLLKTHHTRKSNGAAEKRFQCLIDGCDGDFPRKAAGEAHIKTHINVKPFECLEPGCGSSFVRKHDLKRHGKIHTGDKTFICDCDRRFARADALERHRQRGICSGAIPQSSRKRR</sequence>
<dbReference type="GO" id="GO:0000981">
    <property type="term" value="F:DNA-binding transcription factor activity, RNA polymerase II-specific"/>
    <property type="evidence" value="ECO:0007669"/>
    <property type="project" value="TreeGrafter"/>
</dbReference>
<evidence type="ECO:0000313" key="10">
    <source>
        <dbReference type="EMBL" id="RXK39677.1"/>
    </source>
</evidence>
<evidence type="ECO:0000256" key="1">
    <source>
        <dbReference type="ARBA" id="ARBA00022723"/>
    </source>
</evidence>
<evidence type="ECO:0000256" key="2">
    <source>
        <dbReference type="ARBA" id="ARBA00022737"/>
    </source>
</evidence>
<keyword evidence="3 7" id="KW-0863">Zinc-finger</keyword>
<feature type="compositionally biased region" description="Polar residues" evidence="8">
    <location>
        <begin position="417"/>
        <end position="426"/>
    </location>
</feature>
<dbReference type="InterPro" id="IPR036236">
    <property type="entry name" value="Znf_C2H2_sf"/>
</dbReference>
<dbReference type="VEuPathDB" id="FungiDB:TREMEDRAFT_34878"/>
<protein>
    <recommendedName>
        <fullName evidence="9">C2H2-type domain-containing protein</fullName>
    </recommendedName>
</protein>
<evidence type="ECO:0000313" key="11">
    <source>
        <dbReference type="Proteomes" id="UP000289152"/>
    </source>
</evidence>
<dbReference type="GO" id="GO:0000978">
    <property type="term" value="F:RNA polymerase II cis-regulatory region sequence-specific DNA binding"/>
    <property type="evidence" value="ECO:0007669"/>
    <property type="project" value="TreeGrafter"/>
</dbReference>
<feature type="region of interest" description="Disordered" evidence="8">
    <location>
        <begin position="542"/>
        <end position="561"/>
    </location>
</feature>
<keyword evidence="5" id="KW-0805">Transcription regulation</keyword>
<feature type="domain" description="C2H2-type" evidence="9">
    <location>
        <begin position="674"/>
        <end position="703"/>
    </location>
</feature>
<dbReference type="STRING" id="5217.A0A4V1M4A4"/>
<comment type="caution">
    <text evidence="10">The sequence shown here is derived from an EMBL/GenBank/DDBJ whole genome shotgun (WGS) entry which is preliminary data.</text>
</comment>
<evidence type="ECO:0000259" key="9">
    <source>
        <dbReference type="PROSITE" id="PS50157"/>
    </source>
</evidence>
<evidence type="ECO:0000256" key="3">
    <source>
        <dbReference type="ARBA" id="ARBA00022771"/>
    </source>
</evidence>
<dbReference type="OrthoDB" id="8117402at2759"/>
<dbReference type="GO" id="GO:0008270">
    <property type="term" value="F:zinc ion binding"/>
    <property type="evidence" value="ECO:0007669"/>
    <property type="project" value="UniProtKB-KW"/>
</dbReference>
<dbReference type="InParanoid" id="A0A4V1M4A4"/>
<keyword evidence="4" id="KW-0862">Zinc</keyword>
<dbReference type="SUPFAM" id="SSF57667">
    <property type="entry name" value="beta-beta-alpha zinc fingers"/>
    <property type="match status" value="1"/>
</dbReference>
<dbReference type="FunFam" id="3.30.160.60:FF:000032">
    <property type="entry name" value="Krueppel-like factor 4"/>
    <property type="match status" value="1"/>
</dbReference>
<feature type="compositionally biased region" description="Low complexity" evidence="8">
    <location>
        <begin position="542"/>
        <end position="554"/>
    </location>
</feature>